<evidence type="ECO:0000256" key="9">
    <source>
        <dbReference type="SAM" id="Phobius"/>
    </source>
</evidence>
<keyword evidence="8 9" id="KW-0472">Membrane</keyword>
<dbReference type="GO" id="GO:0031201">
    <property type="term" value="C:SNARE complex"/>
    <property type="evidence" value="ECO:0007669"/>
    <property type="project" value="TreeGrafter"/>
</dbReference>
<dbReference type="Pfam" id="PF12352">
    <property type="entry name" value="V-SNARE_C"/>
    <property type="match status" value="1"/>
</dbReference>
<evidence type="ECO:0000256" key="7">
    <source>
        <dbReference type="ARBA" id="ARBA00023054"/>
    </source>
</evidence>
<evidence type="ECO:0000313" key="11">
    <source>
        <dbReference type="EMBL" id="CAD8668082.1"/>
    </source>
</evidence>
<comment type="similarity">
    <text evidence="2">Belongs to the VTI1 family.</text>
</comment>
<evidence type="ECO:0000256" key="8">
    <source>
        <dbReference type="ARBA" id="ARBA00023136"/>
    </source>
</evidence>
<dbReference type="AlphaFoldDB" id="A0A6T8Q018"/>
<dbReference type="PANTHER" id="PTHR21230:SF26">
    <property type="entry name" value="VESICLE TRANSPORT THROUGH INTERACTION WITH T-SNARES HOMOLOG 1A"/>
    <property type="match status" value="1"/>
</dbReference>
<organism evidence="10">
    <name type="scientific">Chlamydomonas leiostraca</name>
    <dbReference type="NCBI Taxonomy" id="1034604"/>
    <lineage>
        <taxon>Eukaryota</taxon>
        <taxon>Viridiplantae</taxon>
        <taxon>Chlorophyta</taxon>
        <taxon>core chlorophytes</taxon>
        <taxon>Chlorophyceae</taxon>
        <taxon>CS clade</taxon>
        <taxon>Chlamydomonadales</taxon>
        <taxon>Chlamydomonadaceae</taxon>
        <taxon>Chlamydomonas</taxon>
    </lineage>
</organism>
<dbReference type="FunFam" id="1.20.5.110:FF:000002">
    <property type="entry name" value="Vesicle transport through interaction with t-SNAREsB"/>
    <property type="match status" value="1"/>
</dbReference>
<dbReference type="PANTHER" id="PTHR21230">
    <property type="entry name" value="VESICLE TRANSPORT V-SNARE PROTEIN VTI1-RELATED"/>
    <property type="match status" value="1"/>
</dbReference>
<keyword evidence="7" id="KW-0175">Coiled coil</keyword>
<evidence type="ECO:0000313" key="10">
    <source>
        <dbReference type="EMBL" id="CAD8668080.1"/>
    </source>
</evidence>
<dbReference type="GO" id="GO:0005484">
    <property type="term" value="F:SNAP receptor activity"/>
    <property type="evidence" value="ECO:0007669"/>
    <property type="project" value="TreeGrafter"/>
</dbReference>
<dbReference type="GO" id="GO:0006906">
    <property type="term" value="P:vesicle fusion"/>
    <property type="evidence" value="ECO:0007669"/>
    <property type="project" value="TreeGrafter"/>
</dbReference>
<reference evidence="10" key="1">
    <citation type="submission" date="2021-01" db="EMBL/GenBank/DDBJ databases">
        <authorList>
            <person name="Corre E."/>
            <person name="Pelletier E."/>
            <person name="Niang G."/>
            <person name="Scheremetjew M."/>
            <person name="Finn R."/>
            <person name="Kale V."/>
            <person name="Holt S."/>
            <person name="Cochrane G."/>
            <person name="Meng A."/>
            <person name="Brown T."/>
            <person name="Cohen L."/>
        </authorList>
    </citation>
    <scope>NUCLEOTIDE SEQUENCE</scope>
    <source>
        <strain evidence="10">SAG 11-49</strain>
    </source>
</reference>
<keyword evidence="5" id="KW-0653">Protein transport</keyword>
<dbReference type="GO" id="GO:0005789">
    <property type="term" value="C:endoplasmic reticulum membrane"/>
    <property type="evidence" value="ECO:0007669"/>
    <property type="project" value="TreeGrafter"/>
</dbReference>
<evidence type="ECO:0000256" key="2">
    <source>
        <dbReference type="ARBA" id="ARBA00006108"/>
    </source>
</evidence>
<dbReference type="GO" id="GO:0012507">
    <property type="term" value="C:ER to Golgi transport vesicle membrane"/>
    <property type="evidence" value="ECO:0007669"/>
    <property type="project" value="TreeGrafter"/>
</dbReference>
<dbReference type="Gene3D" id="1.20.5.110">
    <property type="match status" value="1"/>
</dbReference>
<comment type="subcellular location">
    <subcellularLocation>
        <location evidence="1">Membrane</location>
        <topology evidence="1">Single-pass type IV membrane protein</topology>
    </subcellularLocation>
</comment>
<accession>A0A6T8Q018</accession>
<dbReference type="EMBL" id="HBFB01005179">
    <property type="protein sequence ID" value="CAD8668080.1"/>
    <property type="molecule type" value="Transcribed_RNA"/>
</dbReference>
<evidence type="ECO:0000256" key="6">
    <source>
        <dbReference type="ARBA" id="ARBA00022989"/>
    </source>
</evidence>
<dbReference type="GO" id="GO:0015031">
    <property type="term" value="P:protein transport"/>
    <property type="evidence" value="ECO:0007669"/>
    <property type="project" value="UniProtKB-KW"/>
</dbReference>
<dbReference type="GO" id="GO:0005794">
    <property type="term" value="C:Golgi apparatus"/>
    <property type="evidence" value="ECO:0007669"/>
    <property type="project" value="TreeGrafter"/>
</dbReference>
<sequence length="107" mass="11549">MGHAQSSSTTSAVQPCATQLSSATAAAHSRARPMRELGASILKDLHSQRETIVHSSNTLRGADDNITKARKILSNMARRLMQNKIIMAGVILFLVAAIALIIWAKVR</sequence>
<keyword evidence="4 9" id="KW-0812">Transmembrane</keyword>
<evidence type="ECO:0000256" key="1">
    <source>
        <dbReference type="ARBA" id="ARBA00004211"/>
    </source>
</evidence>
<evidence type="ECO:0000256" key="5">
    <source>
        <dbReference type="ARBA" id="ARBA00022927"/>
    </source>
</evidence>
<dbReference type="EMBL" id="HBFB01005180">
    <property type="protein sequence ID" value="CAD8668082.1"/>
    <property type="molecule type" value="Transcribed_RNA"/>
</dbReference>
<dbReference type="SUPFAM" id="SSF58038">
    <property type="entry name" value="SNARE fusion complex"/>
    <property type="match status" value="1"/>
</dbReference>
<evidence type="ECO:0000256" key="4">
    <source>
        <dbReference type="ARBA" id="ARBA00022692"/>
    </source>
</evidence>
<evidence type="ECO:0000256" key="3">
    <source>
        <dbReference type="ARBA" id="ARBA00022448"/>
    </source>
</evidence>
<feature type="transmembrane region" description="Helical" evidence="9">
    <location>
        <begin position="85"/>
        <end position="104"/>
    </location>
</feature>
<protein>
    <submittedName>
        <fullName evidence="10">Uncharacterized protein</fullName>
    </submittedName>
</protein>
<dbReference type="GO" id="GO:0000149">
    <property type="term" value="F:SNARE binding"/>
    <property type="evidence" value="ECO:0007669"/>
    <property type="project" value="TreeGrafter"/>
</dbReference>
<proteinExistence type="inferred from homology"/>
<gene>
    <name evidence="10" type="ORF">CLEI1391_LOCUS2874</name>
    <name evidence="11" type="ORF">CLEI1391_LOCUS2875</name>
</gene>
<name>A0A6T8Q018_9CHLO</name>
<keyword evidence="3" id="KW-0813">Transport</keyword>
<keyword evidence="6 9" id="KW-1133">Transmembrane helix</keyword>
<dbReference type="GO" id="GO:0031902">
    <property type="term" value="C:late endosome membrane"/>
    <property type="evidence" value="ECO:0007669"/>
    <property type="project" value="TreeGrafter"/>
</dbReference>